<dbReference type="Pfam" id="PF01381">
    <property type="entry name" value="HTH_3"/>
    <property type="match status" value="1"/>
</dbReference>
<dbReference type="InterPro" id="IPR010982">
    <property type="entry name" value="Lambda_DNA-bd_dom_sf"/>
</dbReference>
<dbReference type="SMART" id="SM00530">
    <property type="entry name" value="HTH_XRE"/>
    <property type="match status" value="1"/>
</dbReference>
<dbReference type="PROSITE" id="PS50943">
    <property type="entry name" value="HTH_CROC1"/>
    <property type="match status" value="1"/>
</dbReference>
<dbReference type="EMBL" id="JBHSUB010000004">
    <property type="protein sequence ID" value="MFC6377004.1"/>
    <property type="molecule type" value="Genomic_DNA"/>
</dbReference>
<evidence type="ECO:0000313" key="2">
    <source>
        <dbReference type="EMBL" id="MFC6377004.1"/>
    </source>
</evidence>
<organism evidence="2 3">
    <name type="scientific">Tatumella terrea</name>
    <dbReference type="NCBI Taxonomy" id="419007"/>
    <lineage>
        <taxon>Bacteria</taxon>
        <taxon>Pseudomonadati</taxon>
        <taxon>Pseudomonadota</taxon>
        <taxon>Gammaproteobacteria</taxon>
        <taxon>Enterobacterales</taxon>
        <taxon>Erwiniaceae</taxon>
        <taxon>Tatumella</taxon>
    </lineage>
</organism>
<evidence type="ECO:0000259" key="1">
    <source>
        <dbReference type="PROSITE" id="PS50943"/>
    </source>
</evidence>
<keyword evidence="3" id="KW-1185">Reference proteome</keyword>
<comment type="caution">
    <text evidence="2">The sequence shown here is derived from an EMBL/GenBank/DDBJ whole genome shotgun (WGS) entry which is preliminary data.</text>
</comment>
<gene>
    <name evidence="2" type="ORF">ACFP9W_02640</name>
</gene>
<dbReference type="InterPro" id="IPR001387">
    <property type="entry name" value="Cro/C1-type_HTH"/>
</dbReference>
<proteinExistence type="predicted"/>
<dbReference type="Proteomes" id="UP001596230">
    <property type="component" value="Unassembled WGS sequence"/>
</dbReference>
<sequence length="221" mass="24245">MRPVNQEKNRTKHPLEGLPSRISFAVSRSGLNQSEFARKLGISPGFMSDVLRGQKKPGADFFYAMSDVFSVSADWLLTGRGTINGASGIDMTFMKAIELHIALTKSAVFENNSTAKLLLHMAKDGSLGDVENNPEFSEFFKKISLSSPEHELALDIYNSQLWTADPDAQIKNSLAAALSWFQSRKPFNPHAALGIPENGGNVSQVINHSGNKVAGRDFYEK</sequence>
<dbReference type="Gene3D" id="1.10.260.40">
    <property type="entry name" value="lambda repressor-like DNA-binding domains"/>
    <property type="match status" value="1"/>
</dbReference>
<dbReference type="RefSeq" id="WP_385946186.1">
    <property type="nucleotide sequence ID" value="NZ_JBHSUB010000004.1"/>
</dbReference>
<dbReference type="CDD" id="cd00093">
    <property type="entry name" value="HTH_XRE"/>
    <property type="match status" value="1"/>
</dbReference>
<reference evidence="3" key="1">
    <citation type="journal article" date="2019" name="Int. J. Syst. Evol. Microbiol.">
        <title>The Global Catalogue of Microorganisms (GCM) 10K type strain sequencing project: providing services to taxonomists for standard genome sequencing and annotation.</title>
        <authorList>
            <consortium name="The Broad Institute Genomics Platform"/>
            <consortium name="The Broad Institute Genome Sequencing Center for Infectious Disease"/>
            <person name="Wu L."/>
            <person name="Ma J."/>
        </authorList>
    </citation>
    <scope>NUCLEOTIDE SEQUENCE [LARGE SCALE GENOMIC DNA]</scope>
    <source>
        <strain evidence="3">CGMCC 1.18518</strain>
    </source>
</reference>
<name>A0ABW1VW52_9GAMM</name>
<protein>
    <submittedName>
        <fullName evidence="2">Helix-turn-helix domain-containing protein</fullName>
    </submittedName>
</protein>
<dbReference type="SUPFAM" id="SSF47413">
    <property type="entry name" value="lambda repressor-like DNA-binding domains"/>
    <property type="match status" value="1"/>
</dbReference>
<evidence type="ECO:0000313" key="3">
    <source>
        <dbReference type="Proteomes" id="UP001596230"/>
    </source>
</evidence>
<accession>A0ABW1VW52</accession>
<feature type="domain" description="HTH cro/C1-type" evidence="1">
    <location>
        <begin position="30"/>
        <end position="76"/>
    </location>
</feature>